<name>A0AAN9DUG6_CROPI</name>
<feature type="compositionally biased region" description="Basic and acidic residues" evidence="1">
    <location>
        <begin position="8"/>
        <end position="25"/>
    </location>
</feature>
<organism evidence="2 4">
    <name type="scientific">Crotalaria pallida</name>
    <name type="common">Smooth rattlebox</name>
    <name type="synonym">Crotalaria striata</name>
    <dbReference type="NCBI Taxonomy" id="3830"/>
    <lineage>
        <taxon>Eukaryota</taxon>
        <taxon>Viridiplantae</taxon>
        <taxon>Streptophyta</taxon>
        <taxon>Embryophyta</taxon>
        <taxon>Tracheophyta</taxon>
        <taxon>Spermatophyta</taxon>
        <taxon>Magnoliopsida</taxon>
        <taxon>eudicotyledons</taxon>
        <taxon>Gunneridae</taxon>
        <taxon>Pentapetalae</taxon>
        <taxon>rosids</taxon>
        <taxon>fabids</taxon>
        <taxon>Fabales</taxon>
        <taxon>Fabaceae</taxon>
        <taxon>Papilionoideae</taxon>
        <taxon>50 kb inversion clade</taxon>
        <taxon>genistoids sensu lato</taxon>
        <taxon>core genistoids</taxon>
        <taxon>Crotalarieae</taxon>
        <taxon>Crotalaria</taxon>
    </lineage>
</organism>
<evidence type="ECO:0000313" key="2">
    <source>
        <dbReference type="EMBL" id="KAK7231242.1"/>
    </source>
</evidence>
<evidence type="ECO:0000313" key="4">
    <source>
        <dbReference type="Proteomes" id="UP001372338"/>
    </source>
</evidence>
<feature type="region of interest" description="Disordered" evidence="1">
    <location>
        <begin position="1"/>
        <end position="25"/>
    </location>
</feature>
<evidence type="ECO:0000256" key="1">
    <source>
        <dbReference type="SAM" id="MobiDB-lite"/>
    </source>
</evidence>
<feature type="region of interest" description="Disordered" evidence="1">
    <location>
        <begin position="140"/>
        <end position="161"/>
    </location>
</feature>
<evidence type="ECO:0000313" key="3">
    <source>
        <dbReference type="EMBL" id="KAK7236569.1"/>
    </source>
</evidence>
<dbReference type="EMBL" id="JAYWIO010000036">
    <property type="protein sequence ID" value="KAK7236569.1"/>
    <property type="molecule type" value="Genomic_DNA"/>
</dbReference>
<comment type="caution">
    <text evidence="2">The sequence shown here is derived from an EMBL/GenBank/DDBJ whole genome shotgun (WGS) entry which is preliminary data.</text>
</comment>
<reference evidence="2 4" key="1">
    <citation type="submission" date="2024-01" db="EMBL/GenBank/DDBJ databases">
        <title>The genomes of 5 underutilized Papilionoideae crops provide insights into root nodulation and disease resistanc.</title>
        <authorList>
            <person name="Yuan L."/>
        </authorList>
    </citation>
    <scope>NUCLEOTIDE SEQUENCE [LARGE SCALE GENOMIC DNA]</scope>
    <source>
        <strain evidence="2">ZHUSHIDOU_FW_LH</strain>
        <tissue evidence="2">Leaf</tissue>
    </source>
</reference>
<keyword evidence="4" id="KW-1185">Reference proteome</keyword>
<proteinExistence type="predicted"/>
<dbReference type="AlphaFoldDB" id="A0AAN9DUG6"/>
<protein>
    <submittedName>
        <fullName evidence="2">Uncharacterized protein</fullName>
    </submittedName>
</protein>
<dbReference type="EMBL" id="JAYWIO010000156">
    <property type="protein sequence ID" value="KAK7231242.1"/>
    <property type="molecule type" value="Genomic_DNA"/>
</dbReference>
<accession>A0AAN9DUG6</accession>
<sequence length="197" mass="21833">MMGLPSSDKSDREPTAQRAEPRVDQAVWRSREAGQRWQRTISHFSIRLQSFLCFGTAQEAEATPNASLAWGDIYHLSVRHISAEVDFLGYGRETKREPKAAIAVNCYDVCLLSFWGSAHAGAGNGIGTADNESMGPSHALLEDPCFKARGDSNPRRRGERRSPLPGLIAELLELGKSLGEAYKIRRIFLIFEVGMLK</sequence>
<dbReference type="Proteomes" id="UP001372338">
    <property type="component" value="Unassembled WGS sequence"/>
</dbReference>
<gene>
    <name evidence="3" type="ORF">RIF29_45438</name>
    <name evidence="2" type="ORF">RIF29_48417</name>
</gene>